<feature type="region of interest" description="Disordered" evidence="1">
    <location>
        <begin position="96"/>
        <end position="128"/>
    </location>
</feature>
<dbReference type="EMBL" id="GHES01042114">
    <property type="protein sequence ID" value="MPA72673.1"/>
    <property type="molecule type" value="Transcribed_RNA"/>
</dbReference>
<feature type="compositionally biased region" description="Basic and acidic residues" evidence="1">
    <location>
        <begin position="733"/>
        <end position="748"/>
    </location>
</feature>
<reference evidence="2" key="1">
    <citation type="submission" date="2019-08" db="EMBL/GenBank/DDBJ databases">
        <title>Reference gene set and small RNA set construction with multiple tissues from Davidia involucrata Baill.</title>
        <authorList>
            <person name="Yang H."/>
            <person name="Zhou C."/>
            <person name="Li G."/>
            <person name="Wang J."/>
            <person name="Gao P."/>
            <person name="Wang M."/>
            <person name="Wang R."/>
            <person name="Zhao Y."/>
        </authorList>
    </citation>
    <scope>NUCLEOTIDE SEQUENCE</scope>
    <source>
        <tissue evidence="2">Mixed with DoveR01_LX</tissue>
    </source>
</reference>
<feature type="compositionally biased region" description="Polar residues" evidence="1">
    <location>
        <begin position="985"/>
        <end position="998"/>
    </location>
</feature>
<gene>
    <name evidence="2" type="ORF">Din_042114</name>
</gene>
<feature type="compositionally biased region" description="Basic and acidic residues" evidence="1">
    <location>
        <begin position="631"/>
        <end position="641"/>
    </location>
</feature>
<feature type="region of interest" description="Disordered" evidence="1">
    <location>
        <begin position="631"/>
        <end position="651"/>
    </location>
</feature>
<sequence length="1035" mass="114064">MPHLKLRDGHGSTDLGSKIEYPGALEGNLEASFPASTPVPEITHPSVLNNWQFSEFDGLSAQHVQSGISEHEGPLQLTYSEGQNFHEFSAQDEEIVFPGRPGSSGNPIGRTSRSLNDPSANPSSNPSLPTEFTELGMLNQNDNKLHPFGLLWSELDGTYGRHNSSSVTPSSSGVQDQLINSMAGRVGPFGAMADSTHAAETWSDVYRRNALSDPRLYQDAMDARRLSRMDQESNHFDLTEKLLSQQFQQQQLQQRNMLSLHPPLNESMLEQVPSRNSIHHQQLANQTGPDLEHFLALQQQQQRQLQLQQHHQLQQHQMLLQEQQQQQQQQQQQSHAQQLLLEQLMQSQMHDPGRGQSHVDAVRANNALDQFLLKQHILNELQQRSHHPPRHADPSLEHLIQAKFGQMPQQGHQSDLLELVSRAKHGQMRSLEHQILQQEQLHGRQLPMGLRQRAEIEEERLLGSAWPVDETNQFLRSHAGAHRAHSAGYGPVDFFQQQQRLSPEEQLSHLDRNLSLQDRLQRGLYDPGLLPFERSMSMPVGAPGMNLDVVNAIARAQGFDMQEPSARMHSAGQVGGFSPGVHSHHPSVPNQFHASHADAMEGHWSESNGQLSNDWMESRIQQLHVNAELQKRESEVKRTSEEPSLWMSDGMNDDGSKRLLMELLHKSGHQSTEPLDVSNGVSYERRLPSGHFSGTSFSNHSFSLLSDREADANRSFAIGSYGSNSSGPPQVRLTDEKASGLESSERLPLRSNSGTLTVGDPFFSGIDETSHAIYTNSNMIGKSSMERDLGMEGKKQGFKSEGGMIKGPASEMREGMVDQAGLASIDHGEMPINVASRHTSHGIAGGNTGFYNDKIGLCDSFAEEIAKDRVPAVPSKAPDNLMLKRPPVSRTSPSQEGLSELASDPVIRGTNPPSAVPSEGGRRDPGGNPANQVSDILASGKKDMRFRRTSSCGDGDGDGDVSETSFIDMLKSNAKKPALPEGNAATGTSELSDGTQAGRSGKKKGKKGRQIDPALLGFKVTSNRIMMGEIQRVED</sequence>
<dbReference type="PANTHER" id="PTHR46992">
    <property type="entry name" value="GYF DOMAIN-CONTAINING PROTEIN"/>
    <property type="match status" value="1"/>
</dbReference>
<accession>A0A5B7C011</accession>
<evidence type="ECO:0000256" key="1">
    <source>
        <dbReference type="SAM" id="MobiDB-lite"/>
    </source>
</evidence>
<feature type="compositionally biased region" description="Polar residues" evidence="1">
    <location>
        <begin position="103"/>
        <end position="113"/>
    </location>
</feature>
<name>A0A5B7C011_DAVIN</name>
<protein>
    <recommendedName>
        <fullName evidence="3">GYF domain-containing protein</fullName>
    </recommendedName>
</protein>
<feature type="region of interest" description="Disordered" evidence="1">
    <location>
        <begin position="872"/>
        <end position="1015"/>
    </location>
</feature>
<feature type="region of interest" description="Disordered" evidence="1">
    <location>
        <begin position="719"/>
        <end position="753"/>
    </location>
</feature>
<dbReference type="PANTHER" id="PTHR46992:SF1">
    <property type="entry name" value="GYF DOMAIN-CONTAINING PROTEIN"/>
    <property type="match status" value="1"/>
</dbReference>
<dbReference type="AlphaFoldDB" id="A0A5B7C011"/>
<organism evidence="2">
    <name type="scientific">Davidia involucrata</name>
    <name type="common">Dove tree</name>
    <dbReference type="NCBI Taxonomy" id="16924"/>
    <lineage>
        <taxon>Eukaryota</taxon>
        <taxon>Viridiplantae</taxon>
        <taxon>Streptophyta</taxon>
        <taxon>Embryophyta</taxon>
        <taxon>Tracheophyta</taxon>
        <taxon>Spermatophyta</taxon>
        <taxon>Magnoliopsida</taxon>
        <taxon>eudicotyledons</taxon>
        <taxon>Gunneridae</taxon>
        <taxon>Pentapetalae</taxon>
        <taxon>asterids</taxon>
        <taxon>Cornales</taxon>
        <taxon>Nyssaceae</taxon>
        <taxon>Davidia</taxon>
    </lineage>
</organism>
<evidence type="ECO:0008006" key="3">
    <source>
        <dbReference type="Google" id="ProtNLM"/>
    </source>
</evidence>
<feature type="compositionally biased region" description="Low complexity" evidence="1">
    <location>
        <begin position="114"/>
        <end position="128"/>
    </location>
</feature>
<evidence type="ECO:0000313" key="2">
    <source>
        <dbReference type="EMBL" id="MPA72673.1"/>
    </source>
</evidence>
<proteinExistence type="predicted"/>